<dbReference type="InterPro" id="IPR046936">
    <property type="entry name" value="BIM1-like"/>
</dbReference>
<feature type="signal peptide" evidence="8">
    <location>
        <begin position="1"/>
        <end position="18"/>
    </location>
</feature>
<dbReference type="InParanoid" id="A0A067MW93"/>
<name>A0A067MW93_BOTB1</name>
<gene>
    <name evidence="10" type="ORF">BOTBODRAFT_27273</name>
</gene>
<dbReference type="CDD" id="cd21176">
    <property type="entry name" value="LPMO_auxiliary-like"/>
    <property type="match status" value="1"/>
</dbReference>
<keyword evidence="6" id="KW-0325">Glycoprotein</keyword>
<sequence length="199" mass="20420">MFARAILTITALASIANAHFQLTFPQSRGFTEDIEPNFCGGYPNPEARVPFPLGQAFFTINSEHPKANLIALISLNQDPTSLAQFNTTPSGQTIPPLAPFTAVGQGSFCIPVNVGALNLAGVQSGTNATIQIQYDGGDGNLYQCADVTLSSTYTIPSNVSCTNSTSTSSGSSGNSASSGPGLSAGLWLAALGAVLGLTM</sequence>
<evidence type="ECO:0000256" key="5">
    <source>
        <dbReference type="ARBA" id="ARBA00023136"/>
    </source>
</evidence>
<reference evidence="11" key="1">
    <citation type="journal article" date="2014" name="Proc. Natl. Acad. Sci. U.S.A.">
        <title>Extensive sampling of basidiomycete genomes demonstrates inadequacy of the white-rot/brown-rot paradigm for wood decay fungi.</title>
        <authorList>
            <person name="Riley R."/>
            <person name="Salamov A.A."/>
            <person name="Brown D.W."/>
            <person name="Nagy L.G."/>
            <person name="Floudas D."/>
            <person name="Held B.W."/>
            <person name="Levasseur A."/>
            <person name="Lombard V."/>
            <person name="Morin E."/>
            <person name="Otillar R."/>
            <person name="Lindquist E.A."/>
            <person name="Sun H."/>
            <person name="LaButti K.M."/>
            <person name="Schmutz J."/>
            <person name="Jabbour D."/>
            <person name="Luo H."/>
            <person name="Baker S.E."/>
            <person name="Pisabarro A.G."/>
            <person name="Walton J.D."/>
            <person name="Blanchette R.A."/>
            <person name="Henrissat B."/>
            <person name="Martin F."/>
            <person name="Cullen D."/>
            <person name="Hibbett D.S."/>
            <person name="Grigoriev I.V."/>
        </authorList>
    </citation>
    <scope>NUCLEOTIDE SEQUENCE [LARGE SCALE GENOMIC DNA]</scope>
    <source>
        <strain evidence="11">FD-172 SS1</strain>
    </source>
</reference>
<evidence type="ECO:0000256" key="6">
    <source>
        <dbReference type="ARBA" id="ARBA00023180"/>
    </source>
</evidence>
<evidence type="ECO:0000313" key="10">
    <source>
        <dbReference type="EMBL" id="KDQ19849.1"/>
    </source>
</evidence>
<dbReference type="PANTHER" id="PTHR34992">
    <property type="entry name" value="HYPHAL ANASTAMOSIS-7 PROTEIN"/>
    <property type="match status" value="1"/>
</dbReference>
<evidence type="ECO:0000259" key="9">
    <source>
        <dbReference type="Pfam" id="PF20238"/>
    </source>
</evidence>
<dbReference type="Proteomes" id="UP000027195">
    <property type="component" value="Unassembled WGS sequence"/>
</dbReference>
<proteinExistence type="predicted"/>
<accession>A0A067MW93</accession>
<dbReference type="GO" id="GO:0005886">
    <property type="term" value="C:plasma membrane"/>
    <property type="evidence" value="ECO:0007669"/>
    <property type="project" value="UniProtKB-SubCell"/>
</dbReference>
<evidence type="ECO:0000256" key="3">
    <source>
        <dbReference type="ARBA" id="ARBA00022622"/>
    </source>
</evidence>
<comment type="subcellular location">
    <subcellularLocation>
        <location evidence="1">Cell membrane</location>
        <topology evidence="1">Lipid-anchor</topology>
        <topology evidence="1">GPI-anchor</topology>
    </subcellularLocation>
</comment>
<keyword evidence="4 8" id="KW-0732">Signal</keyword>
<dbReference type="AlphaFoldDB" id="A0A067MW93"/>
<dbReference type="Pfam" id="PF20238">
    <property type="entry name" value="BIM1-like_dom"/>
    <property type="match status" value="1"/>
</dbReference>
<dbReference type="InterPro" id="IPR046530">
    <property type="entry name" value="BIM1-like_dom"/>
</dbReference>
<feature type="chain" id="PRO_5001641701" description="Copper acquisition factor BIM1-like domain-containing protein" evidence="8">
    <location>
        <begin position="19"/>
        <end position="199"/>
    </location>
</feature>
<protein>
    <recommendedName>
        <fullName evidence="9">Copper acquisition factor BIM1-like domain-containing protein</fullName>
    </recommendedName>
</protein>
<keyword evidence="3" id="KW-0336">GPI-anchor</keyword>
<evidence type="ECO:0000256" key="2">
    <source>
        <dbReference type="ARBA" id="ARBA00022475"/>
    </source>
</evidence>
<keyword evidence="5" id="KW-0472">Membrane</keyword>
<organism evidence="10 11">
    <name type="scientific">Botryobasidium botryosum (strain FD-172 SS1)</name>
    <dbReference type="NCBI Taxonomy" id="930990"/>
    <lineage>
        <taxon>Eukaryota</taxon>
        <taxon>Fungi</taxon>
        <taxon>Dikarya</taxon>
        <taxon>Basidiomycota</taxon>
        <taxon>Agaricomycotina</taxon>
        <taxon>Agaricomycetes</taxon>
        <taxon>Cantharellales</taxon>
        <taxon>Botryobasidiaceae</taxon>
        <taxon>Botryobasidium</taxon>
    </lineage>
</organism>
<keyword evidence="7" id="KW-0449">Lipoprotein</keyword>
<dbReference type="GO" id="GO:0098552">
    <property type="term" value="C:side of membrane"/>
    <property type="evidence" value="ECO:0007669"/>
    <property type="project" value="UniProtKB-KW"/>
</dbReference>
<keyword evidence="2" id="KW-1003">Cell membrane</keyword>
<evidence type="ECO:0000256" key="4">
    <source>
        <dbReference type="ARBA" id="ARBA00022729"/>
    </source>
</evidence>
<dbReference type="EMBL" id="KL198018">
    <property type="protein sequence ID" value="KDQ19849.1"/>
    <property type="molecule type" value="Genomic_DNA"/>
</dbReference>
<dbReference type="PANTHER" id="PTHR34992:SF11">
    <property type="entry name" value="COPPER ACQUISITION FACTOR BIM1-LIKE DOMAIN-CONTAINING PROTEIN"/>
    <property type="match status" value="1"/>
</dbReference>
<dbReference type="STRING" id="930990.A0A067MW93"/>
<evidence type="ECO:0000256" key="8">
    <source>
        <dbReference type="SAM" id="SignalP"/>
    </source>
</evidence>
<feature type="domain" description="Copper acquisition factor BIM1-like" evidence="9">
    <location>
        <begin position="17"/>
        <end position="166"/>
    </location>
</feature>
<evidence type="ECO:0000313" key="11">
    <source>
        <dbReference type="Proteomes" id="UP000027195"/>
    </source>
</evidence>
<dbReference type="OrthoDB" id="2146436at2759"/>
<dbReference type="HOGENOM" id="CLU_070647_3_1_1"/>
<evidence type="ECO:0000256" key="7">
    <source>
        <dbReference type="ARBA" id="ARBA00023288"/>
    </source>
</evidence>
<keyword evidence="11" id="KW-1185">Reference proteome</keyword>
<evidence type="ECO:0000256" key="1">
    <source>
        <dbReference type="ARBA" id="ARBA00004609"/>
    </source>
</evidence>